<feature type="compositionally biased region" description="Polar residues" evidence="1">
    <location>
        <begin position="122"/>
        <end position="135"/>
    </location>
</feature>
<keyword evidence="2" id="KW-0812">Transmembrane</keyword>
<accession>A0A0X3NZY3</accession>
<dbReference type="InterPro" id="IPR009635">
    <property type="entry name" value="NPDC1"/>
</dbReference>
<dbReference type="AlphaFoldDB" id="A0A0X3NZY3"/>
<name>A0A0X3NZY3_SCHSO</name>
<keyword evidence="2" id="KW-0472">Membrane</keyword>
<protein>
    <submittedName>
        <fullName evidence="3">Neural proliferation differentiation and control protein 1</fullName>
    </submittedName>
</protein>
<dbReference type="GO" id="GO:0016020">
    <property type="term" value="C:membrane"/>
    <property type="evidence" value="ECO:0007669"/>
    <property type="project" value="InterPro"/>
</dbReference>
<proteinExistence type="predicted"/>
<dbReference type="PANTHER" id="PTHR23352:SF2">
    <property type="entry name" value="NEURAL PROLIFERATION DIFFERENTIATION AND CONTROL PROTEIN 1"/>
    <property type="match status" value="1"/>
</dbReference>
<reference evidence="3" key="1">
    <citation type="submission" date="2016-01" db="EMBL/GenBank/DDBJ databases">
        <title>Reference transcriptome for the parasite Schistocephalus solidus: insights into the molecular evolution of parasitism.</title>
        <authorList>
            <person name="Hebert F.O."/>
            <person name="Grambauer S."/>
            <person name="Barber I."/>
            <person name="Landry C.R."/>
            <person name="Aubin-Horth N."/>
        </authorList>
    </citation>
    <scope>NUCLEOTIDE SEQUENCE</scope>
</reference>
<keyword evidence="2" id="KW-1133">Transmembrane helix</keyword>
<gene>
    <name evidence="3" type="primary">NPDC1</name>
    <name evidence="3" type="ORF">TR148617</name>
</gene>
<feature type="region of interest" description="Disordered" evidence="1">
    <location>
        <begin position="121"/>
        <end position="141"/>
    </location>
</feature>
<dbReference type="PANTHER" id="PTHR23352">
    <property type="entry name" value="NEURAL PROLIFERATION DIFFERENTIATION AND CONTROL PROTEIN-1 NPDC-1 PROTEIN"/>
    <property type="match status" value="1"/>
</dbReference>
<organism evidence="3">
    <name type="scientific">Schistocephalus solidus</name>
    <name type="common">Tapeworm</name>
    <dbReference type="NCBI Taxonomy" id="70667"/>
    <lineage>
        <taxon>Eukaryota</taxon>
        <taxon>Metazoa</taxon>
        <taxon>Spiralia</taxon>
        <taxon>Lophotrochozoa</taxon>
        <taxon>Platyhelminthes</taxon>
        <taxon>Cestoda</taxon>
        <taxon>Eucestoda</taxon>
        <taxon>Diphyllobothriidea</taxon>
        <taxon>Diphyllobothriidae</taxon>
        <taxon>Schistocephalus</taxon>
    </lineage>
</organism>
<evidence type="ECO:0000256" key="1">
    <source>
        <dbReference type="SAM" id="MobiDB-lite"/>
    </source>
</evidence>
<evidence type="ECO:0000313" key="3">
    <source>
        <dbReference type="EMBL" id="JAP41282.1"/>
    </source>
</evidence>
<dbReference type="EMBL" id="GEEE01021943">
    <property type="protein sequence ID" value="JAP41282.1"/>
    <property type="molecule type" value="Transcribed_RNA"/>
</dbReference>
<dbReference type="Pfam" id="PF06809">
    <property type="entry name" value="NPDC1"/>
    <property type="match status" value="1"/>
</dbReference>
<sequence>MNHSTTELNPHELYENNPETDVFWAHWRGAVIGCSLFLALIAIIVLFVLLVCYCVGNRNKRKKGSEEKKAKLSSEPVPANPPPYQSSYVPQYVQPPEERKLAPSAQMLHYQYKRDQLHNADAQINNLDGSPSGHSSDVEDTRVYESAGLAQTDTSEVKNPLFQ</sequence>
<feature type="region of interest" description="Disordered" evidence="1">
    <location>
        <begin position="60"/>
        <end position="90"/>
    </location>
</feature>
<feature type="transmembrane region" description="Helical" evidence="2">
    <location>
        <begin position="30"/>
        <end position="55"/>
    </location>
</feature>
<evidence type="ECO:0000256" key="2">
    <source>
        <dbReference type="SAM" id="Phobius"/>
    </source>
</evidence>